<evidence type="ECO:0000256" key="1">
    <source>
        <dbReference type="SAM" id="SignalP"/>
    </source>
</evidence>
<dbReference type="Pfam" id="PF13202">
    <property type="entry name" value="EF-hand_5"/>
    <property type="match status" value="2"/>
</dbReference>
<dbReference type="PROSITE" id="PS00018">
    <property type="entry name" value="EF_HAND_1"/>
    <property type="match status" value="2"/>
</dbReference>
<name>A0ABW4Z9Q4_9BACT</name>
<feature type="domain" description="EF-hand" evidence="2">
    <location>
        <begin position="28"/>
        <end position="63"/>
    </location>
</feature>
<comment type="caution">
    <text evidence="3">The sequence shown here is derived from an EMBL/GenBank/DDBJ whole genome shotgun (WGS) entry which is preliminary data.</text>
</comment>
<dbReference type="InterPro" id="IPR011992">
    <property type="entry name" value="EF-hand-dom_pair"/>
</dbReference>
<evidence type="ECO:0000313" key="3">
    <source>
        <dbReference type="EMBL" id="MFD2158728.1"/>
    </source>
</evidence>
<organism evidence="3 4">
    <name type="scientific">Rubritalea tangerina</name>
    <dbReference type="NCBI Taxonomy" id="430798"/>
    <lineage>
        <taxon>Bacteria</taxon>
        <taxon>Pseudomonadati</taxon>
        <taxon>Verrucomicrobiota</taxon>
        <taxon>Verrucomicrobiia</taxon>
        <taxon>Verrucomicrobiales</taxon>
        <taxon>Rubritaleaceae</taxon>
        <taxon>Rubritalea</taxon>
    </lineage>
</organism>
<proteinExistence type="predicted"/>
<dbReference type="InterPro" id="IPR002048">
    <property type="entry name" value="EF_hand_dom"/>
</dbReference>
<accession>A0ABW4Z9Q4</accession>
<keyword evidence="4" id="KW-1185">Reference proteome</keyword>
<dbReference type="Proteomes" id="UP001597389">
    <property type="component" value="Unassembled WGS sequence"/>
</dbReference>
<feature type="signal peptide" evidence="1">
    <location>
        <begin position="1"/>
        <end position="27"/>
    </location>
</feature>
<dbReference type="RefSeq" id="WP_377177844.1">
    <property type="nucleotide sequence ID" value="NZ_JBHUJB010000031.1"/>
</dbReference>
<dbReference type="EMBL" id="JBHUJB010000031">
    <property type="protein sequence ID" value="MFD2158728.1"/>
    <property type="molecule type" value="Genomic_DNA"/>
</dbReference>
<evidence type="ECO:0000259" key="2">
    <source>
        <dbReference type="PROSITE" id="PS50222"/>
    </source>
</evidence>
<dbReference type="SUPFAM" id="SSF47473">
    <property type="entry name" value="EF-hand"/>
    <property type="match status" value="1"/>
</dbReference>
<gene>
    <name evidence="3" type="ORF">ACFSW8_07460</name>
</gene>
<dbReference type="InterPro" id="IPR018247">
    <property type="entry name" value="EF_Hand_1_Ca_BS"/>
</dbReference>
<evidence type="ECO:0000313" key="4">
    <source>
        <dbReference type="Proteomes" id="UP001597389"/>
    </source>
</evidence>
<feature type="domain" description="EF-hand" evidence="2">
    <location>
        <begin position="113"/>
        <end position="141"/>
    </location>
</feature>
<reference evidence="4" key="1">
    <citation type="journal article" date="2019" name="Int. J. Syst. Evol. Microbiol.">
        <title>The Global Catalogue of Microorganisms (GCM) 10K type strain sequencing project: providing services to taxonomists for standard genome sequencing and annotation.</title>
        <authorList>
            <consortium name="The Broad Institute Genomics Platform"/>
            <consortium name="The Broad Institute Genome Sequencing Center for Infectious Disease"/>
            <person name="Wu L."/>
            <person name="Ma J."/>
        </authorList>
    </citation>
    <scope>NUCLEOTIDE SEQUENCE [LARGE SCALE GENOMIC DNA]</scope>
    <source>
        <strain evidence="4">CCUG 57942</strain>
    </source>
</reference>
<feature type="chain" id="PRO_5045772728" evidence="1">
    <location>
        <begin position="28"/>
        <end position="141"/>
    </location>
</feature>
<dbReference type="Gene3D" id="1.10.238.10">
    <property type="entry name" value="EF-hand"/>
    <property type="match status" value="1"/>
</dbReference>
<keyword evidence="1" id="KW-0732">Signal</keyword>
<sequence>MQPLLNLLIFSALTLPSFASKPTPAHASPQTKQMAMFANFDQNKNGKLSEQEFVHSVINGLYHDFDLNNDGKVTKKEFFQHSKDKKQAKVEYPKLDPQNKGFISLDSVKKFPPLIDELKLAFKQLDSQGKGFVTLKDLQSQ</sequence>
<protein>
    <submittedName>
        <fullName evidence="3">EF-hand domain-containing protein</fullName>
    </submittedName>
</protein>
<dbReference type="PROSITE" id="PS50222">
    <property type="entry name" value="EF_HAND_2"/>
    <property type="match status" value="2"/>
</dbReference>